<dbReference type="Pfam" id="PF01128">
    <property type="entry name" value="IspD"/>
    <property type="match status" value="1"/>
</dbReference>
<gene>
    <name evidence="3" type="ORF">SAMN02745158_03274</name>
</gene>
<reference evidence="3 4" key="1">
    <citation type="submission" date="2016-11" db="EMBL/GenBank/DDBJ databases">
        <authorList>
            <person name="Jaros S."/>
            <person name="Januszkiewicz K."/>
            <person name="Wedrychowicz H."/>
        </authorList>
    </citation>
    <scope>NUCLEOTIDE SEQUENCE [LARGE SCALE GENOMIC DNA]</scope>
    <source>
        <strain evidence="3 4">DSM 17459</strain>
    </source>
</reference>
<protein>
    <submittedName>
        <fullName evidence="3">2-C-methyl-D-erythritol 4-phosphate cytidylyltransferase</fullName>
    </submittedName>
</protein>
<dbReference type="GO" id="GO:0050518">
    <property type="term" value="F:2-C-methyl-D-erythritol 4-phosphate cytidylyltransferase activity"/>
    <property type="evidence" value="ECO:0007669"/>
    <property type="project" value="UniProtKB-ARBA"/>
</dbReference>
<dbReference type="Gene3D" id="3.90.550.10">
    <property type="entry name" value="Spore Coat Polysaccharide Biosynthesis Protein SpsA, Chain A"/>
    <property type="match status" value="1"/>
</dbReference>
<evidence type="ECO:0000256" key="1">
    <source>
        <dbReference type="ARBA" id="ARBA00022679"/>
    </source>
</evidence>
<evidence type="ECO:0000313" key="3">
    <source>
        <dbReference type="EMBL" id="SHF31829.1"/>
    </source>
</evidence>
<evidence type="ECO:0000256" key="2">
    <source>
        <dbReference type="ARBA" id="ARBA00022695"/>
    </source>
</evidence>
<accession>A0A1M5ANK0</accession>
<dbReference type="PROSITE" id="PS01295">
    <property type="entry name" value="ISPD"/>
    <property type="match status" value="1"/>
</dbReference>
<dbReference type="CDD" id="cd02516">
    <property type="entry name" value="CDP-ME_synthetase"/>
    <property type="match status" value="1"/>
</dbReference>
<dbReference type="InterPro" id="IPR034683">
    <property type="entry name" value="IspD/TarI"/>
</dbReference>
<dbReference type="Proteomes" id="UP000184245">
    <property type="component" value="Unassembled WGS sequence"/>
</dbReference>
<dbReference type="AlphaFoldDB" id="A0A1M5ANK0"/>
<dbReference type="GO" id="GO:0008299">
    <property type="term" value="P:isoprenoid biosynthetic process"/>
    <property type="evidence" value="ECO:0007669"/>
    <property type="project" value="InterPro"/>
</dbReference>
<keyword evidence="4" id="KW-1185">Reference proteome</keyword>
<dbReference type="STRING" id="1122155.SAMN02745158_03274"/>
<organism evidence="3 4">
    <name type="scientific">Lactonifactor longoviformis DSM 17459</name>
    <dbReference type="NCBI Taxonomy" id="1122155"/>
    <lineage>
        <taxon>Bacteria</taxon>
        <taxon>Bacillati</taxon>
        <taxon>Bacillota</taxon>
        <taxon>Clostridia</taxon>
        <taxon>Eubacteriales</taxon>
        <taxon>Clostridiaceae</taxon>
        <taxon>Lactonifactor</taxon>
    </lineage>
</organism>
<dbReference type="EMBL" id="FQVI01000021">
    <property type="protein sequence ID" value="SHF31829.1"/>
    <property type="molecule type" value="Genomic_DNA"/>
</dbReference>
<dbReference type="RefSeq" id="WP_072853673.1">
    <property type="nucleotide sequence ID" value="NZ_FQVI01000021.1"/>
</dbReference>
<dbReference type="GO" id="GO:0005829">
    <property type="term" value="C:cytosol"/>
    <property type="evidence" value="ECO:0007669"/>
    <property type="project" value="TreeGrafter"/>
</dbReference>
<dbReference type="SUPFAM" id="SSF53448">
    <property type="entry name" value="Nucleotide-diphospho-sugar transferases"/>
    <property type="match status" value="1"/>
</dbReference>
<dbReference type="FunFam" id="3.90.550.10:FF:000003">
    <property type="entry name" value="2-C-methyl-D-erythritol 4-phosphate cytidylyltransferase"/>
    <property type="match status" value="1"/>
</dbReference>
<sequence>MKNVGIIFAGGIGRRMNSKALPKQFLKLHEKEIIIYTLEHFENHAEIDGIVIACVEEWIPFLERLIKRYDIHKVAAVVPGGKTGQESIYNALCAAKINYGEDAVVLVHDGVRPLIDSKTITDSIKCVHENGSAITIAPANETIVSVDRDSKITNIVDRNSCAVARAPQSFYLGELLNAHKRAISEKQDAFIDSASLMRYYGHSLTSIVGPVENIKITTPMDFYTFRALSEAKESAQLFGV</sequence>
<dbReference type="PANTHER" id="PTHR43015">
    <property type="entry name" value="D-RIBITOL-5-PHOSPHATE CYTIDYLYLTRANSFERASE"/>
    <property type="match status" value="1"/>
</dbReference>
<keyword evidence="2 3" id="KW-0548">Nucleotidyltransferase</keyword>
<dbReference type="InterPro" id="IPR018294">
    <property type="entry name" value="ISPD_synthase_CS"/>
</dbReference>
<name>A0A1M5ANK0_9CLOT</name>
<dbReference type="InterPro" id="IPR029044">
    <property type="entry name" value="Nucleotide-diphossugar_trans"/>
</dbReference>
<dbReference type="PANTHER" id="PTHR43015:SF1">
    <property type="entry name" value="D-RIBITOL-5-PHOSPHATE CYTIDYLYLTRANSFERASE"/>
    <property type="match status" value="1"/>
</dbReference>
<keyword evidence="1 3" id="KW-0808">Transferase</keyword>
<dbReference type="OrthoDB" id="9806837at2"/>
<evidence type="ECO:0000313" key="4">
    <source>
        <dbReference type="Proteomes" id="UP000184245"/>
    </source>
</evidence>
<proteinExistence type="predicted"/>